<dbReference type="Proteomes" id="UP001221757">
    <property type="component" value="Unassembled WGS sequence"/>
</dbReference>
<keyword evidence="4" id="KW-1185">Reference proteome</keyword>
<dbReference type="AlphaFoldDB" id="A0AAD7D984"/>
<protein>
    <submittedName>
        <fullName evidence="3">Uncharacterized protein</fullName>
    </submittedName>
</protein>
<evidence type="ECO:0000256" key="2">
    <source>
        <dbReference type="SAM" id="SignalP"/>
    </source>
</evidence>
<feature type="signal peptide" evidence="2">
    <location>
        <begin position="1"/>
        <end position="23"/>
    </location>
</feature>
<evidence type="ECO:0000313" key="3">
    <source>
        <dbReference type="EMBL" id="KAJ7680061.1"/>
    </source>
</evidence>
<proteinExistence type="predicted"/>
<evidence type="ECO:0000256" key="1">
    <source>
        <dbReference type="SAM" id="MobiDB-lite"/>
    </source>
</evidence>
<dbReference type="SUPFAM" id="SSF55486">
    <property type="entry name" value="Metalloproteases ('zincins'), catalytic domain"/>
    <property type="match status" value="1"/>
</dbReference>
<sequence>MTVGTRLRRVLALCPAFSVLSLASSLLPPRAAEPAELPFPPLTLQPQALDFSTFDLTSALPPASITLTKSIPLPLHWRSCTVEMTSMNVTFEDCGTHSPMDTVLDRFGRVPVGLRRYAGTVVVLGDSTAHAYTLTNGDTHFFGDCAMDTWVHEITHAFDFAGGLLSNSSGWNAALAADSCVPDDYSARNQVEDFAQVSVLKTYMLLHGDLPPGFESSCMQNQLNYMDSLALYNPQPMFGDTCHINDNGPPARHTQAPAVLDASRTFQTVAPETTTPPSAAATERPNSAGRPRSLVIPTVLIFLAWALS</sequence>
<reference evidence="3" key="1">
    <citation type="submission" date="2023-03" db="EMBL/GenBank/DDBJ databases">
        <title>Massive genome expansion in bonnet fungi (Mycena s.s.) driven by repeated elements and novel gene families across ecological guilds.</title>
        <authorList>
            <consortium name="Lawrence Berkeley National Laboratory"/>
            <person name="Harder C.B."/>
            <person name="Miyauchi S."/>
            <person name="Viragh M."/>
            <person name="Kuo A."/>
            <person name="Thoen E."/>
            <person name="Andreopoulos B."/>
            <person name="Lu D."/>
            <person name="Skrede I."/>
            <person name="Drula E."/>
            <person name="Henrissat B."/>
            <person name="Morin E."/>
            <person name="Kohler A."/>
            <person name="Barry K."/>
            <person name="LaButti K."/>
            <person name="Morin E."/>
            <person name="Salamov A."/>
            <person name="Lipzen A."/>
            <person name="Mereny Z."/>
            <person name="Hegedus B."/>
            <person name="Baldrian P."/>
            <person name="Stursova M."/>
            <person name="Weitz H."/>
            <person name="Taylor A."/>
            <person name="Grigoriev I.V."/>
            <person name="Nagy L.G."/>
            <person name="Martin F."/>
            <person name="Kauserud H."/>
        </authorList>
    </citation>
    <scope>NUCLEOTIDE SEQUENCE</scope>
    <source>
        <strain evidence="3">CBHHK067</strain>
    </source>
</reference>
<comment type="caution">
    <text evidence="3">The sequence shown here is derived from an EMBL/GenBank/DDBJ whole genome shotgun (WGS) entry which is preliminary data.</text>
</comment>
<name>A0AAD7D984_MYCRO</name>
<feature type="chain" id="PRO_5042286986" evidence="2">
    <location>
        <begin position="24"/>
        <end position="308"/>
    </location>
</feature>
<dbReference type="EMBL" id="JARKIE010000124">
    <property type="protein sequence ID" value="KAJ7680061.1"/>
    <property type="molecule type" value="Genomic_DNA"/>
</dbReference>
<organism evidence="3 4">
    <name type="scientific">Mycena rosella</name>
    <name type="common">Pink bonnet</name>
    <name type="synonym">Agaricus rosellus</name>
    <dbReference type="NCBI Taxonomy" id="1033263"/>
    <lineage>
        <taxon>Eukaryota</taxon>
        <taxon>Fungi</taxon>
        <taxon>Dikarya</taxon>
        <taxon>Basidiomycota</taxon>
        <taxon>Agaricomycotina</taxon>
        <taxon>Agaricomycetes</taxon>
        <taxon>Agaricomycetidae</taxon>
        <taxon>Agaricales</taxon>
        <taxon>Marasmiineae</taxon>
        <taxon>Mycenaceae</taxon>
        <taxon>Mycena</taxon>
    </lineage>
</organism>
<keyword evidence="2" id="KW-0732">Signal</keyword>
<gene>
    <name evidence="3" type="ORF">B0H17DRAFT_1077265</name>
</gene>
<feature type="region of interest" description="Disordered" evidence="1">
    <location>
        <begin position="269"/>
        <end position="289"/>
    </location>
</feature>
<evidence type="ECO:0000313" key="4">
    <source>
        <dbReference type="Proteomes" id="UP001221757"/>
    </source>
</evidence>
<accession>A0AAD7D984</accession>
<feature type="compositionally biased region" description="Low complexity" evidence="1">
    <location>
        <begin position="270"/>
        <end position="285"/>
    </location>
</feature>